<gene>
    <name evidence="1" type="ORF">EV421DRAFT_1854705</name>
</gene>
<proteinExistence type="predicted"/>
<dbReference type="EMBL" id="JAUEPT010000120">
    <property type="protein sequence ID" value="KAK0431188.1"/>
    <property type="molecule type" value="Genomic_DNA"/>
</dbReference>
<sequence length="416" mass="47195">MPPKRGRDDESTLSIAKRFKLAEPLLRKYKSILEEVQRPLECDLAIVRLVLLDASDEEEVDQDEQTSFEFSEVTEAVLETRLGVQFSRHDWTSQGIQLTATSSKYRNDNLEPLFHELETISVSSEFEVDAVRLLAESYLLFVLASIKEKREIQIKAAIKARIESDVDFDIMSLMPLSCRAEDREQALSAFLESREKAGLLSALSVDDQVEFIWSSNDLVTRSGLLDLEGVKDSCHIRLLLGIIIDPDDPNEGFSAPLHDQNDRKITLYGVVDYGMFVYKKIDDDCVHSAGCYSKRTKLSRAKSVEARLIFIETKFVENGYRRSICAEPLVEASAQALAFSARFKIPSVRFIVTNSEDWVVAHLHNPLDGGTPKVLYATPLERDKEIVFWRKNVRTIYGVLMEWLLPETMSAIPNPP</sequence>
<name>A0AA39IYI1_9AGAR</name>
<comment type="caution">
    <text evidence="1">The sequence shown here is derived from an EMBL/GenBank/DDBJ whole genome shotgun (WGS) entry which is preliminary data.</text>
</comment>
<dbReference type="AlphaFoldDB" id="A0AA39IYI1"/>
<accession>A0AA39IYI1</accession>
<reference evidence="1" key="1">
    <citation type="submission" date="2023-06" db="EMBL/GenBank/DDBJ databases">
        <authorList>
            <consortium name="Lawrence Berkeley National Laboratory"/>
            <person name="Ahrendt S."/>
            <person name="Sahu N."/>
            <person name="Indic B."/>
            <person name="Wong-Bajracharya J."/>
            <person name="Merenyi Z."/>
            <person name="Ke H.-M."/>
            <person name="Monk M."/>
            <person name="Kocsube S."/>
            <person name="Drula E."/>
            <person name="Lipzen A."/>
            <person name="Balint B."/>
            <person name="Henrissat B."/>
            <person name="Andreopoulos B."/>
            <person name="Martin F.M."/>
            <person name="Harder C.B."/>
            <person name="Rigling D."/>
            <person name="Ford K.L."/>
            <person name="Foster G.D."/>
            <person name="Pangilinan J."/>
            <person name="Papanicolaou A."/>
            <person name="Barry K."/>
            <person name="LaButti K."/>
            <person name="Viragh M."/>
            <person name="Koriabine M."/>
            <person name="Yan M."/>
            <person name="Riley R."/>
            <person name="Champramary S."/>
            <person name="Plett K.L."/>
            <person name="Tsai I.J."/>
            <person name="Slot J."/>
            <person name="Sipos G."/>
            <person name="Plett J."/>
            <person name="Nagy L.G."/>
            <person name="Grigoriev I.V."/>
        </authorList>
    </citation>
    <scope>NUCLEOTIDE SEQUENCE</scope>
    <source>
        <strain evidence="1">FPL87.14</strain>
    </source>
</reference>
<evidence type="ECO:0000313" key="1">
    <source>
        <dbReference type="EMBL" id="KAK0431188.1"/>
    </source>
</evidence>
<dbReference type="Proteomes" id="UP001175226">
    <property type="component" value="Unassembled WGS sequence"/>
</dbReference>
<keyword evidence="2" id="KW-1185">Reference proteome</keyword>
<evidence type="ECO:0000313" key="2">
    <source>
        <dbReference type="Proteomes" id="UP001175226"/>
    </source>
</evidence>
<protein>
    <submittedName>
        <fullName evidence="1">Uncharacterized protein</fullName>
    </submittedName>
</protein>
<organism evidence="1 2">
    <name type="scientific">Armillaria borealis</name>
    <dbReference type="NCBI Taxonomy" id="47425"/>
    <lineage>
        <taxon>Eukaryota</taxon>
        <taxon>Fungi</taxon>
        <taxon>Dikarya</taxon>
        <taxon>Basidiomycota</taxon>
        <taxon>Agaricomycotina</taxon>
        <taxon>Agaricomycetes</taxon>
        <taxon>Agaricomycetidae</taxon>
        <taxon>Agaricales</taxon>
        <taxon>Marasmiineae</taxon>
        <taxon>Physalacriaceae</taxon>
        <taxon>Armillaria</taxon>
    </lineage>
</organism>